<evidence type="ECO:0000313" key="1">
    <source>
        <dbReference type="Proteomes" id="UP000827889"/>
    </source>
</evidence>
<dbReference type="RefSeq" id="XP_048134869.1">
    <property type="nucleotide sequence ID" value="XM_048278912.1"/>
</dbReference>
<organism evidence="1 2">
    <name type="scientific">Rhodamnia argentea</name>
    <dbReference type="NCBI Taxonomy" id="178133"/>
    <lineage>
        <taxon>Eukaryota</taxon>
        <taxon>Viridiplantae</taxon>
        <taxon>Streptophyta</taxon>
        <taxon>Embryophyta</taxon>
        <taxon>Tracheophyta</taxon>
        <taxon>Spermatophyta</taxon>
        <taxon>Magnoliopsida</taxon>
        <taxon>eudicotyledons</taxon>
        <taxon>Gunneridae</taxon>
        <taxon>Pentapetalae</taxon>
        <taxon>rosids</taxon>
        <taxon>malvids</taxon>
        <taxon>Myrtales</taxon>
        <taxon>Myrtaceae</taxon>
        <taxon>Myrtoideae</taxon>
        <taxon>Myrteae</taxon>
        <taxon>Australasian group</taxon>
        <taxon>Rhodamnia</taxon>
    </lineage>
</organism>
<dbReference type="GeneID" id="125315042"/>
<name>A0ABM3HE31_9MYRT</name>
<keyword evidence="1" id="KW-1185">Reference proteome</keyword>
<proteinExistence type="predicted"/>
<reference evidence="2" key="1">
    <citation type="submission" date="2025-08" db="UniProtKB">
        <authorList>
            <consortium name="RefSeq"/>
        </authorList>
    </citation>
    <scope>IDENTIFICATION</scope>
    <source>
        <tissue evidence="2">Leaf</tissue>
    </source>
</reference>
<gene>
    <name evidence="2" type="primary">LOC125315042</name>
</gene>
<protein>
    <submittedName>
        <fullName evidence="2">Uncharacterized protein LOC125315042 isoform X1</fullName>
    </submittedName>
</protein>
<evidence type="ECO:0000313" key="2">
    <source>
        <dbReference type="RefSeq" id="XP_048134869.1"/>
    </source>
</evidence>
<sequence>MANGPSPLALLVQAFELTLQRYEDYLNALLIATNNCDYFEAQRNPKVSNARRACDDANNAYAAQVCRVLGEIRLVASSMEEIEALLAVVRSLQPGQVLTVEIQGPVPQGNVVDPLVAQMRAALEGEEGFRLRHGNIYDLLYPLPQGFMPAVQQVLGEQQALAQQQAGGRTSLRQL</sequence>
<accession>A0ABM3HE31</accession>
<dbReference type="Proteomes" id="UP000827889">
    <property type="component" value="Chromosome 5"/>
</dbReference>